<evidence type="ECO:0000256" key="1">
    <source>
        <dbReference type="SAM" id="MobiDB-lite"/>
    </source>
</evidence>
<feature type="compositionally biased region" description="Polar residues" evidence="1">
    <location>
        <begin position="74"/>
        <end position="84"/>
    </location>
</feature>
<dbReference type="EMBL" id="CM000884">
    <property type="protein sequence ID" value="PNT60704.1"/>
    <property type="molecule type" value="Genomic_DNA"/>
</dbReference>
<reference evidence="2" key="2">
    <citation type="submission" date="2017-06" db="EMBL/GenBank/DDBJ databases">
        <title>WGS assembly of Brachypodium distachyon.</title>
        <authorList>
            <consortium name="The International Brachypodium Initiative"/>
            <person name="Lucas S."/>
            <person name="Harmon-Smith M."/>
            <person name="Lail K."/>
            <person name="Tice H."/>
            <person name="Grimwood J."/>
            <person name="Bruce D."/>
            <person name="Barry K."/>
            <person name="Shu S."/>
            <person name="Lindquist E."/>
            <person name="Wang M."/>
            <person name="Pitluck S."/>
            <person name="Vogel J.P."/>
            <person name="Garvin D.F."/>
            <person name="Mockler T.C."/>
            <person name="Schmutz J."/>
            <person name="Rokhsar D."/>
            <person name="Bevan M.W."/>
        </authorList>
    </citation>
    <scope>NUCLEOTIDE SEQUENCE</scope>
    <source>
        <strain evidence="2">Bd21</strain>
    </source>
</reference>
<dbReference type="Proteomes" id="UP000008810">
    <property type="component" value="Chromosome 5"/>
</dbReference>
<feature type="compositionally biased region" description="Low complexity" evidence="1">
    <location>
        <begin position="58"/>
        <end position="73"/>
    </location>
</feature>
<protein>
    <submittedName>
        <fullName evidence="2 3">Uncharacterized protein</fullName>
    </submittedName>
</protein>
<reference evidence="3" key="3">
    <citation type="submission" date="2018-08" db="UniProtKB">
        <authorList>
            <consortium name="EnsemblPlants"/>
        </authorList>
    </citation>
    <scope>IDENTIFICATION</scope>
    <source>
        <strain evidence="3">cv. Bd21</strain>
    </source>
</reference>
<keyword evidence="4" id="KW-1185">Reference proteome</keyword>
<dbReference type="EnsemblPlants" id="PNT60704">
    <property type="protein sequence ID" value="PNT60704"/>
    <property type="gene ID" value="BRADI_5g03522v3"/>
</dbReference>
<dbReference type="Gramene" id="PNT60704">
    <property type="protein sequence ID" value="PNT60704"/>
    <property type="gene ID" value="BRADI_5g03522v3"/>
</dbReference>
<dbReference type="AlphaFoldDB" id="A0A2K2CF97"/>
<name>A0A2K2CF97_BRADI</name>
<evidence type="ECO:0000313" key="3">
    <source>
        <dbReference type="EnsemblPlants" id="PNT60704"/>
    </source>
</evidence>
<gene>
    <name evidence="2" type="ORF">BRADI_5g03522v3</name>
</gene>
<accession>A0A2K2CF97</accession>
<evidence type="ECO:0000313" key="4">
    <source>
        <dbReference type="Proteomes" id="UP000008810"/>
    </source>
</evidence>
<organism evidence="2">
    <name type="scientific">Brachypodium distachyon</name>
    <name type="common">Purple false brome</name>
    <name type="synonym">Trachynia distachya</name>
    <dbReference type="NCBI Taxonomy" id="15368"/>
    <lineage>
        <taxon>Eukaryota</taxon>
        <taxon>Viridiplantae</taxon>
        <taxon>Streptophyta</taxon>
        <taxon>Embryophyta</taxon>
        <taxon>Tracheophyta</taxon>
        <taxon>Spermatophyta</taxon>
        <taxon>Magnoliopsida</taxon>
        <taxon>Liliopsida</taxon>
        <taxon>Poales</taxon>
        <taxon>Poaceae</taxon>
        <taxon>BOP clade</taxon>
        <taxon>Pooideae</taxon>
        <taxon>Stipodae</taxon>
        <taxon>Brachypodieae</taxon>
        <taxon>Brachypodium</taxon>
    </lineage>
</organism>
<dbReference type="InParanoid" id="A0A2K2CF97"/>
<proteinExistence type="predicted"/>
<feature type="region of interest" description="Disordered" evidence="1">
    <location>
        <begin position="50"/>
        <end position="84"/>
    </location>
</feature>
<sequence>MTGLIYVPSVEIMSLPTSPIYDLSVVILRRILQPCHCLLGSRVEHHCHHGAASEPEISTSSADAHALSSSSCCNHAQSSRQEEK</sequence>
<evidence type="ECO:0000313" key="2">
    <source>
        <dbReference type="EMBL" id="PNT60704.1"/>
    </source>
</evidence>
<reference evidence="2 3" key="1">
    <citation type="journal article" date="2010" name="Nature">
        <title>Genome sequencing and analysis of the model grass Brachypodium distachyon.</title>
        <authorList>
            <consortium name="International Brachypodium Initiative"/>
        </authorList>
    </citation>
    <scope>NUCLEOTIDE SEQUENCE [LARGE SCALE GENOMIC DNA]</scope>
    <source>
        <strain evidence="2 3">Bd21</strain>
    </source>
</reference>